<reference evidence="1 2" key="1">
    <citation type="submission" date="2018-02" db="EMBL/GenBank/DDBJ databases">
        <title>Phenotypic and genomic properties of facultatively anaerobic sulfur-reducing natronoarchaea from hypersaline soda lakes.</title>
        <authorList>
            <person name="Sorokin D.Y."/>
            <person name="Kublanov I.V."/>
            <person name="Roman P."/>
            <person name="Sinninghe Damste J.S."/>
            <person name="Golyshin P.N."/>
            <person name="Rojo D."/>
            <person name="Ciordia S."/>
            <person name="Mena M.D.C."/>
            <person name="Ferrer M."/>
            <person name="Messina E."/>
            <person name="Smedile F."/>
            <person name="La Spada G."/>
            <person name="La Cono V."/>
            <person name="Yakimov M.M."/>
        </authorList>
    </citation>
    <scope>NUCLEOTIDE SEQUENCE [LARGE SCALE GENOMIC DNA]</scope>
    <source>
        <strain evidence="1 2">AArc-Mg</strain>
        <plasmid evidence="2">paarc-mg-01</plasmid>
    </source>
</reference>
<keyword evidence="1" id="KW-0614">Plasmid</keyword>
<dbReference type="RefSeq" id="WP_228443357.1">
    <property type="nucleotide sequence ID" value="NZ_CP027032.1"/>
</dbReference>
<name>A0A346PKI0_9EURY</name>
<dbReference type="InterPro" id="IPR023833">
    <property type="entry name" value="Signal_pept_SipW-depend-type"/>
</dbReference>
<dbReference type="GeneID" id="68757926"/>
<gene>
    <name evidence="1" type="ORF">AArcMg_4200</name>
</gene>
<protein>
    <submittedName>
        <fullName evidence="1">von Willebrand factor type A</fullName>
    </submittedName>
</protein>
<accession>A0A346PKI0</accession>
<dbReference type="PROSITE" id="PS51318">
    <property type="entry name" value="TAT"/>
    <property type="match status" value="1"/>
</dbReference>
<dbReference type="InterPro" id="IPR006311">
    <property type="entry name" value="TAT_signal"/>
</dbReference>
<dbReference type="Proteomes" id="UP000258613">
    <property type="component" value="Plasmid pAArc-Mg-01"/>
</dbReference>
<organism evidence="1 2">
    <name type="scientific">Natrarchaeobaculum sulfurireducens</name>
    <dbReference type="NCBI Taxonomy" id="2044521"/>
    <lineage>
        <taxon>Archaea</taxon>
        <taxon>Methanobacteriati</taxon>
        <taxon>Methanobacteriota</taxon>
        <taxon>Stenosarchaea group</taxon>
        <taxon>Halobacteria</taxon>
        <taxon>Halobacteriales</taxon>
        <taxon>Natrialbaceae</taxon>
        <taxon>Natrarchaeobaculum</taxon>
    </lineage>
</organism>
<dbReference type="EMBL" id="CP027032">
    <property type="protein sequence ID" value="AXR80025.1"/>
    <property type="molecule type" value="Genomic_DNA"/>
</dbReference>
<dbReference type="NCBIfam" id="TIGR04088">
    <property type="entry name" value="cognate_SipW"/>
    <property type="match status" value="1"/>
</dbReference>
<dbReference type="AlphaFoldDB" id="A0A346PKI0"/>
<proteinExistence type="predicted"/>
<keyword evidence="2" id="KW-1185">Reference proteome</keyword>
<sequence>MTKKIKLTRRKALAGIGAIGAASAGAGLGTSAFFSDREAFEGNTLTAGELDLRIDWQQLYFGPEANKPEIDFEPYGTAGYPFVNAHPDDNTDGMQSVDLSEFDDGTFADDSEIATYIGTFDNDDERNDGVAGFEKDDVIDGANVQEYITCETLENFEEPDDYDNGVRTQDSLIELEDVKPGDCGEVTFSLHLCDNPGYIWWIGQVNEFDDDLAKAIDVKAWYDLECTNEFDEEDGDRTLLETTDLYTFVQDRITPDGRLLDPNVYDGAGVGGGDALEAESEVACEDLDKIEFEDEDEAQMENGEILGYEEGDELKIIALFAAPGEDDTQLVVQFSNILFKDEDDNEVLAKNRTDADLEEIVQYDWAILDEYEGVVSSDVAGMCSKRIKAGPDEEEDDLVTFGGCTRDQDGVRTPSINPVGNNPRGISHIEFEYCSADRPPLCFPEEETFCVAFEWCLPTTSPEHVDDINELQGQSISFDLGFYTEQCRHNELPEGPAGF</sequence>
<evidence type="ECO:0000313" key="2">
    <source>
        <dbReference type="Proteomes" id="UP000258613"/>
    </source>
</evidence>
<dbReference type="KEGG" id="nag:AArcMg_4200"/>
<geneLocation type="plasmid" evidence="2">
    <name>paarc-mg-01</name>
</geneLocation>
<evidence type="ECO:0000313" key="1">
    <source>
        <dbReference type="EMBL" id="AXR80025.1"/>
    </source>
</evidence>